<evidence type="ECO:0000256" key="13">
    <source>
        <dbReference type="ARBA" id="ARBA00039158"/>
    </source>
</evidence>
<dbReference type="InterPro" id="IPR042103">
    <property type="entry name" value="SerRS_1_N_sf"/>
</dbReference>
<dbReference type="GO" id="GO:0006434">
    <property type="term" value="P:seryl-tRNA aminoacylation"/>
    <property type="evidence" value="ECO:0007669"/>
    <property type="project" value="InterPro"/>
</dbReference>
<organism evidence="17">
    <name type="scientific">hydrothermal vent metagenome</name>
    <dbReference type="NCBI Taxonomy" id="652676"/>
    <lineage>
        <taxon>unclassified sequences</taxon>
        <taxon>metagenomes</taxon>
        <taxon>ecological metagenomes</taxon>
    </lineage>
</organism>
<comment type="catalytic activity">
    <reaction evidence="14">
        <text>tRNA(Sec) + L-serine + ATP = L-seryl-tRNA(Sec) + AMP + diphosphate + H(+)</text>
        <dbReference type="Rhea" id="RHEA:42580"/>
        <dbReference type="Rhea" id="RHEA-COMP:9742"/>
        <dbReference type="Rhea" id="RHEA-COMP:10128"/>
        <dbReference type="ChEBI" id="CHEBI:15378"/>
        <dbReference type="ChEBI" id="CHEBI:30616"/>
        <dbReference type="ChEBI" id="CHEBI:33019"/>
        <dbReference type="ChEBI" id="CHEBI:33384"/>
        <dbReference type="ChEBI" id="CHEBI:78442"/>
        <dbReference type="ChEBI" id="CHEBI:78533"/>
        <dbReference type="ChEBI" id="CHEBI:456215"/>
        <dbReference type="EC" id="6.1.1.11"/>
    </reaction>
</comment>
<feature type="domain" description="Aminoacyl-transfer RNA synthetases class-II family profile" evidence="16">
    <location>
        <begin position="188"/>
        <end position="410"/>
    </location>
</feature>
<dbReference type="Gene3D" id="1.10.287.40">
    <property type="entry name" value="Serine-tRNA synthetase, tRNA binding domain"/>
    <property type="match status" value="1"/>
</dbReference>
<evidence type="ECO:0000256" key="6">
    <source>
        <dbReference type="ARBA" id="ARBA00022598"/>
    </source>
</evidence>
<dbReference type="PANTHER" id="PTHR43697">
    <property type="entry name" value="SERYL-TRNA SYNTHETASE"/>
    <property type="match status" value="1"/>
</dbReference>
<dbReference type="EMBL" id="UOGG01000198">
    <property type="protein sequence ID" value="VAX32378.1"/>
    <property type="molecule type" value="Genomic_DNA"/>
</dbReference>
<dbReference type="PIRSF" id="PIRSF001529">
    <property type="entry name" value="Ser-tRNA-synth_IIa"/>
    <property type="match status" value="1"/>
</dbReference>
<dbReference type="CDD" id="cd00770">
    <property type="entry name" value="SerRS_core"/>
    <property type="match status" value="1"/>
</dbReference>
<proteinExistence type="inferred from homology"/>
<dbReference type="InterPro" id="IPR045864">
    <property type="entry name" value="aa-tRNA-synth_II/BPL/LPL"/>
</dbReference>
<evidence type="ECO:0000256" key="14">
    <source>
        <dbReference type="ARBA" id="ARBA00047929"/>
    </source>
</evidence>
<dbReference type="NCBIfam" id="TIGR00414">
    <property type="entry name" value="serS"/>
    <property type="match status" value="1"/>
</dbReference>
<evidence type="ECO:0000259" key="16">
    <source>
        <dbReference type="PROSITE" id="PS50862"/>
    </source>
</evidence>
<evidence type="ECO:0000256" key="5">
    <source>
        <dbReference type="ARBA" id="ARBA00022490"/>
    </source>
</evidence>
<keyword evidence="7" id="KW-0547">Nucleotide-binding</keyword>
<keyword evidence="10 17" id="KW-0030">Aminoacyl-tRNA synthetase</keyword>
<evidence type="ECO:0000256" key="10">
    <source>
        <dbReference type="ARBA" id="ARBA00023146"/>
    </source>
</evidence>
<dbReference type="PANTHER" id="PTHR43697:SF1">
    <property type="entry name" value="SERINE--TRNA LIGASE"/>
    <property type="match status" value="1"/>
</dbReference>
<evidence type="ECO:0000256" key="2">
    <source>
        <dbReference type="ARBA" id="ARBA00005045"/>
    </source>
</evidence>
<evidence type="ECO:0000313" key="17">
    <source>
        <dbReference type="EMBL" id="VAX32378.1"/>
    </source>
</evidence>
<evidence type="ECO:0000256" key="1">
    <source>
        <dbReference type="ARBA" id="ARBA00004496"/>
    </source>
</evidence>
<keyword evidence="8" id="KW-0067">ATP-binding</keyword>
<dbReference type="Pfam" id="PF00587">
    <property type="entry name" value="tRNA-synt_2b"/>
    <property type="match status" value="1"/>
</dbReference>
<keyword evidence="9" id="KW-0648">Protein biosynthesis</keyword>
<comment type="subcellular location">
    <subcellularLocation>
        <location evidence="1">Cytoplasm</location>
    </subcellularLocation>
</comment>
<dbReference type="GO" id="GO:0004828">
    <property type="term" value="F:serine-tRNA ligase activity"/>
    <property type="evidence" value="ECO:0007669"/>
    <property type="project" value="UniProtKB-EC"/>
</dbReference>
<evidence type="ECO:0000256" key="8">
    <source>
        <dbReference type="ARBA" id="ARBA00022840"/>
    </source>
</evidence>
<dbReference type="PROSITE" id="PS50862">
    <property type="entry name" value="AA_TRNA_LIGASE_II"/>
    <property type="match status" value="1"/>
</dbReference>
<dbReference type="InterPro" id="IPR010978">
    <property type="entry name" value="tRNA-bd_arm"/>
</dbReference>
<evidence type="ECO:0000256" key="12">
    <source>
        <dbReference type="ARBA" id="ARBA00033352"/>
    </source>
</evidence>
<gene>
    <name evidence="17" type="ORF">MNBD_NITROSPINAE05-747</name>
</gene>
<dbReference type="InterPro" id="IPR002314">
    <property type="entry name" value="aa-tRNA-synt_IIb"/>
</dbReference>
<dbReference type="InterPro" id="IPR033729">
    <property type="entry name" value="SerRS_core"/>
</dbReference>
<evidence type="ECO:0000256" key="9">
    <source>
        <dbReference type="ARBA" id="ARBA00022917"/>
    </source>
</evidence>
<dbReference type="EC" id="6.1.1.11" evidence="4"/>
<dbReference type="InterPro" id="IPR002317">
    <property type="entry name" value="Ser-tRNA-ligase_type_1"/>
</dbReference>
<dbReference type="PRINTS" id="PR00981">
    <property type="entry name" value="TRNASYNTHSER"/>
</dbReference>
<dbReference type="InterPro" id="IPR006195">
    <property type="entry name" value="aa-tRNA-synth_II"/>
</dbReference>
<evidence type="ECO:0000256" key="4">
    <source>
        <dbReference type="ARBA" id="ARBA00012840"/>
    </source>
</evidence>
<comment type="catalytic activity">
    <reaction evidence="15">
        <text>tRNA(Ser) + L-serine + ATP = L-seryl-tRNA(Ser) + AMP + diphosphate + H(+)</text>
        <dbReference type="Rhea" id="RHEA:12292"/>
        <dbReference type="Rhea" id="RHEA-COMP:9669"/>
        <dbReference type="Rhea" id="RHEA-COMP:9703"/>
        <dbReference type="ChEBI" id="CHEBI:15378"/>
        <dbReference type="ChEBI" id="CHEBI:30616"/>
        <dbReference type="ChEBI" id="CHEBI:33019"/>
        <dbReference type="ChEBI" id="CHEBI:33384"/>
        <dbReference type="ChEBI" id="CHEBI:78442"/>
        <dbReference type="ChEBI" id="CHEBI:78533"/>
        <dbReference type="ChEBI" id="CHEBI:456215"/>
        <dbReference type="EC" id="6.1.1.11"/>
    </reaction>
</comment>
<sequence length="428" mass="48340">MLDIKTIRENVEAVKKRLNRRGPETSSGLDDLLIKEEERRKSLSQVEALKSAKKKLSAEVGKLKQAGEDAAVQMEEVKTINIRIKDLDETTRNLEIQIADIILGIPNLPDDSIPDGVDESANQFVRAWGEKPEFSFTPKSHMELGENLGLLDFKRAAKISGSRFAIYKGQGAQLLRALINFMIDVQTRENGYEELYPPFLVNKESMLGTGQLPKFEEDLFKLRDDPYYLIPTAEVPVTNYHRDEVLKEDALPICYTAYTPCFRREAGSYGKDTAGLIRQHQFDKVELVKFVHPDESERELESLVLNAESILKKLNLHYRVVVLCVGDLSASATKTYDLEVWIPSQNTYREISSCSNFADYQARRAKIRFKKEGEKPAFVHTLNGSGLAAGRLFVAILENFQQADGAIAIPEALAPYMHGLKTIDRKQE</sequence>
<comment type="pathway">
    <text evidence="2">Aminoacyl-tRNA biosynthesis; selenocysteinyl-tRNA(Sec) biosynthesis; L-seryl-tRNA(Sec) from L-serine and tRNA(Sec): step 1/1.</text>
</comment>
<dbReference type="SUPFAM" id="SSF46589">
    <property type="entry name" value="tRNA-binding arm"/>
    <property type="match status" value="1"/>
</dbReference>
<name>A0A3B1D8T6_9ZZZZ</name>
<dbReference type="AlphaFoldDB" id="A0A3B1D8T6"/>
<dbReference type="GO" id="GO:0005524">
    <property type="term" value="F:ATP binding"/>
    <property type="evidence" value="ECO:0007669"/>
    <property type="project" value="UniProtKB-KW"/>
</dbReference>
<dbReference type="HAMAP" id="MF_00176">
    <property type="entry name" value="Ser_tRNA_synth_type1"/>
    <property type="match status" value="1"/>
</dbReference>
<dbReference type="InterPro" id="IPR015866">
    <property type="entry name" value="Ser-tRNA-synth_1_N"/>
</dbReference>
<evidence type="ECO:0000256" key="7">
    <source>
        <dbReference type="ARBA" id="ARBA00022741"/>
    </source>
</evidence>
<comment type="similarity">
    <text evidence="3">Belongs to the class-II aminoacyl-tRNA synthetase family. Type-1 seryl-tRNA synthetase subfamily.</text>
</comment>
<dbReference type="SUPFAM" id="SSF55681">
    <property type="entry name" value="Class II aaRS and biotin synthetases"/>
    <property type="match status" value="1"/>
</dbReference>
<evidence type="ECO:0000256" key="11">
    <source>
        <dbReference type="ARBA" id="ARBA00031113"/>
    </source>
</evidence>
<dbReference type="Pfam" id="PF02403">
    <property type="entry name" value="Seryl_tRNA_N"/>
    <property type="match status" value="1"/>
</dbReference>
<dbReference type="GO" id="GO:0005737">
    <property type="term" value="C:cytoplasm"/>
    <property type="evidence" value="ECO:0007669"/>
    <property type="project" value="UniProtKB-SubCell"/>
</dbReference>
<protein>
    <recommendedName>
        <fullName evidence="13">Serine--tRNA ligase</fullName>
        <ecNumber evidence="4">6.1.1.11</ecNumber>
    </recommendedName>
    <alternativeName>
        <fullName evidence="11">Seryl-tRNA synthetase</fullName>
    </alternativeName>
    <alternativeName>
        <fullName evidence="12">Seryl-tRNA(Ser/Sec) synthetase</fullName>
    </alternativeName>
</protein>
<reference evidence="17" key="1">
    <citation type="submission" date="2018-06" db="EMBL/GenBank/DDBJ databases">
        <authorList>
            <person name="Zhirakovskaya E."/>
        </authorList>
    </citation>
    <scope>NUCLEOTIDE SEQUENCE</scope>
</reference>
<keyword evidence="5" id="KW-0963">Cytoplasm</keyword>
<evidence type="ECO:0000256" key="3">
    <source>
        <dbReference type="ARBA" id="ARBA00010728"/>
    </source>
</evidence>
<keyword evidence="6 17" id="KW-0436">Ligase</keyword>
<accession>A0A3B1D8T6</accession>
<evidence type="ECO:0000256" key="15">
    <source>
        <dbReference type="ARBA" id="ARBA00048823"/>
    </source>
</evidence>
<dbReference type="Gene3D" id="3.30.930.10">
    <property type="entry name" value="Bira Bifunctional Protein, Domain 2"/>
    <property type="match status" value="1"/>
</dbReference>